<dbReference type="EMBL" id="CP032829">
    <property type="protein sequence ID" value="AYJ85800.1"/>
    <property type="molecule type" value="Genomic_DNA"/>
</dbReference>
<reference evidence="1 2" key="1">
    <citation type="submission" date="2018-09" db="EMBL/GenBank/DDBJ databases">
        <title>Sphingomonas peninsula sp. nov., isolated from fildes peninsula, Antarctic soil.</title>
        <authorList>
            <person name="Yingchao G."/>
        </authorList>
    </citation>
    <scope>NUCLEOTIDE SEQUENCE [LARGE SCALE GENOMIC DNA]</scope>
    <source>
        <strain evidence="1 2">YZ-8</strain>
    </source>
</reference>
<dbReference type="OrthoDB" id="9849269at2"/>
<gene>
    <name evidence="1" type="ORF">D3Y57_07205</name>
</gene>
<protein>
    <submittedName>
        <fullName evidence="1">Uncharacterized protein</fullName>
    </submittedName>
</protein>
<keyword evidence="2" id="KW-1185">Reference proteome</keyword>
<organism evidence="1 2">
    <name type="scientific">Sphingomonas paeninsulae</name>
    <dbReference type="NCBI Taxonomy" id="2319844"/>
    <lineage>
        <taxon>Bacteria</taxon>
        <taxon>Pseudomonadati</taxon>
        <taxon>Pseudomonadota</taxon>
        <taxon>Alphaproteobacteria</taxon>
        <taxon>Sphingomonadales</taxon>
        <taxon>Sphingomonadaceae</taxon>
        <taxon>Sphingomonas</taxon>
    </lineage>
</organism>
<sequence length="178" mass="20275">MVKIPTIGGGDIEGVEQRTQFLHDLGILIALWGKVEMHIECEIWKITKMEMLHASIVLGTLQHKAKISILYALLRLEGRDDAISHLKTAMSFAKRNALMHGTLASEHDFTKFSFFTRSVDDRYRVKRHDYNAATFHDHVWQFRELASAAVDCLTVTHDQLEEICTSGAIRRARDLTSP</sequence>
<name>A0A494T9Z1_SPHPE</name>
<proteinExistence type="predicted"/>
<dbReference type="KEGG" id="spha:D3Y57_07205"/>
<evidence type="ECO:0000313" key="1">
    <source>
        <dbReference type="EMBL" id="AYJ85800.1"/>
    </source>
</evidence>
<dbReference type="RefSeq" id="WP_121152425.1">
    <property type="nucleotide sequence ID" value="NZ_CP032829.1"/>
</dbReference>
<dbReference type="AlphaFoldDB" id="A0A494T9Z1"/>
<evidence type="ECO:0000313" key="2">
    <source>
        <dbReference type="Proteomes" id="UP000276254"/>
    </source>
</evidence>
<accession>A0A494T9Z1</accession>
<dbReference type="Proteomes" id="UP000276254">
    <property type="component" value="Chromosome"/>
</dbReference>